<evidence type="ECO:0000313" key="12">
    <source>
        <dbReference type="RefSeq" id="WP_211238031.1"/>
    </source>
</evidence>
<gene>
    <name evidence="12" type="primary">malQ</name>
</gene>
<evidence type="ECO:0000256" key="1">
    <source>
        <dbReference type="ARBA" id="ARBA00000439"/>
    </source>
</evidence>
<keyword evidence="6 10" id="KW-0808">Transferase</keyword>
<dbReference type="PANTHER" id="PTHR32438">
    <property type="entry name" value="4-ALPHA-GLUCANOTRANSFERASE DPE1, CHLOROPLASTIC/AMYLOPLASTIC"/>
    <property type="match status" value="1"/>
</dbReference>
<dbReference type="GO" id="GO:0004134">
    <property type="term" value="F:4-alpha-glucanotransferase activity"/>
    <property type="evidence" value="ECO:0007669"/>
    <property type="project" value="UniProtKB-EC"/>
</dbReference>
<dbReference type="Proteomes" id="UP000675920">
    <property type="component" value="Unplaced"/>
</dbReference>
<dbReference type="Pfam" id="PF02446">
    <property type="entry name" value="Glyco_hydro_77"/>
    <property type="match status" value="1"/>
</dbReference>
<evidence type="ECO:0000256" key="10">
    <source>
        <dbReference type="RuleBase" id="RU361207"/>
    </source>
</evidence>
<evidence type="ECO:0000256" key="8">
    <source>
        <dbReference type="ARBA" id="ARBA00031423"/>
    </source>
</evidence>
<dbReference type="RefSeq" id="WP_211238031.1">
    <property type="nucleotide sequence ID" value="NZ_AXWS01000007.1"/>
</dbReference>
<evidence type="ECO:0000256" key="3">
    <source>
        <dbReference type="ARBA" id="ARBA00012560"/>
    </source>
</evidence>
<sequence length="773" mass="82011">MTDAQPRAPSVADLHTTPALPPGAALGHLVAGPDDRGAMSLPPDLARLARDCGIAPEWIDAYGQPQTVPADTLRALLSALGFEADTPARVAESADRLHAFGHPAHAPLVTARVGEAVVWRGHPDGAGPARLTLEDGRGYDCAIEALPGGWLRIPAVGVPGYHRIEHDGVQTVVAVAPQRAWTLDDACADAPGERWWGLAVQLHSLRADARGELVGAGGFAALACVAEHAGRQGAQALAVSPAHALFAADPARCSPYSPSSRRWLNVLHADAALVFGRERVREAKRLAGVAELAARLEAAQLIDWPGVAEVRLGCQRRLYEDTFIFSEGRPQARAAADQPLADNFIAFLDDGGQPLLRHACFEALHAHFRRLLGPKTGGFHDWPAEYRDPASPAVAEFARANEAEIGFHLFLQWLAACGLAGAQAAARGAGMGVGLIGDLAVGMDPGGSEAWSHQGVVLHGLSVGAPPDLLNPLGQAWGLATYSPAALAASGYRAFIDMLRAVMRASGGIRIDHVLGLRRLWLSPPDGGGAYLQMPFDDLLRLVVLESWRNRAIVIGEDLGTVPAGLREALADHGIAGMKVLWFERETAQDGGGFADPERWPRGAVALTSTHDLPTVAGWWAGRDIDWREKLGIGTPADIERQRAERAIDRTLITEPPALDASGLAVPPADMAFDRVGRSGCALAVVQAEDLLGLVEQANLPGTVDEHPNWRRRLPVSCGSLLDTPDAAARLNVLTAARARQLVLPLKGAWNPSATQPGLAAVMREVRQAELPK</sequence>
<organism evidence="11 12">
    <name type="scientific">Derxia gummosa DSM 723</name>
    <dbReference type="NCBI Taxonomy" id="1121388"/>
    <lineage>
        <taxon>Bacteria</taxon>
        <taxon>Pseudomonadati</taxon>
        <taxon>Pseudomonadota</taxon>
        <taxon>Betaproteobacteria</taxon>
        <taxon>Burkholderiales</taxon>
        <taxon>Alcaligenaceae</taxon>
        <taxon>Derxia</taxon>
    </lineage>
</organism>
<dbReference type="NCBIfam" id="TIGR00217">
    <property type="entry name" value="malQ"/>
    <property type="match status" value="1"/>
</dbReference>
<dbReference type="SUPFAM" id="SSF51445">
    <property type="entry name" value="(Trans)glycosidases"/>
    <property type="match status" value="1"/>
</dbReference>
<dbReference type="InterPro" id="IPR017853">
    <property type="entry name" value="GH"/>
</dbReference>
<name>A0A8B6XD50_9BURK</name>
<comment type="catalytic activity">
    <reaction evidence="1 10">
        <text>Transfers a segment of a (1-&gt;4)-alpha-D-glucan to a new position in an acceptor, which may be glucose or a (1-&gt;4)-alpha-D-glucan.</text>
        <dbReference type="EC" id="2.4.1.25"/>
    </reaction>
</comment>
<evidence type="ECO:0000256" key="7">
    <source>
        <dbReference type="ARBA" id="ARBA00023277"/>
    </source>
</evidence>
<evidence type="ECO:0000256" key="9">
    <source>
        <dbReference type="ARBA" id="ARBA00031501"/>
    </source>
</evidence>
<dbReference type="Gene3D" id="3.20.20.80">
    <property type="entry name" value="Glycosidases"/>
    <property type="match status" value="1"/>
</dbReference>
<keyword evidence="11" id="KW-1185">Reference proteome</keyword>
<dbReference type="PANTHER" id="PTHR32438:SF5">
    <property type="entry name" value="4-ALPHA-GLUCANOTRANSFERASE DPE1, CHLOROPLASTIC_AMYLOPLASTIC"/>
    <property type="match status" value="1"/>
</dbReference>
<proteinExistence type="inferred from homology"/>
<dbReference type="EC" id="2.4.1.25" evidence="3 10"/>
<dbReference type="GO" id="GO:0005975">
    <property type="term" value="P:carbohydrate metabolic process"/>
    <property type="evidence" value="ECO:0007669"/>
    <property type="project" value="InterPro"/>
</dbReference>
<comment type="similarity">
    <text evidence="2 10">Belongs to the disproportionating enzyme family.</text>
</comment>
<accession>A0A8B6XD50</accession>
<evidence type="ECO:0000256" key="5">
    <source>
        <dbReference type="ARBA" id="ARBA00022676"/>
    </source>
</evidence>
<evidence type="ECO:0000256" key="4">
    <source>
        <dbReference type="ARBA" id="ARBA00020295"/>
    </source>
</evidence>
<evidence type="ECO:0000313" key="11">
    <source>
        <dbReference type="Proteomes" id="UP000675920"/>
    </source>
</evidence>
<evidence type="ECO:0000256" key="2">
    <source>
        <dbReference type="ARBA" id="ARBA00005684"/>
    </source>
</evidence>
<evidence type="ECO:0000256" key="6">
    <source>
        <dbReference type="ARBA" id="ARBA00022679"/>
    </source>
</evidence>
<reference evidence="12" key="1">
    <citation type="submission" date="2025-08" db="UniProtKB">
        <authorList>
            <consortium name="RefSeq"/>
        </authorList>
    </citation>
    <scope>IDENTIFICATION</scope>
</reference>
<keyword evidence="5 10" id="KW-0328">Glycosyltransferase</keyword>
<protein>
    <recommendedName>
        <fullName evidence="4 10">4-alpha-glucanotransferase</fullName>
        <ecNumber evidence="3 10">2.4.1.25</ecNumber>
    </recommendedName>
    <alternativeName>
        <fullName evidence="8 10">Amylomaltase</fullName>
    </alternativeName>
    <alternativeName>
        <fullName evidence="9 10">Disproportionating enzyme</fullName>
    </alternativeName>
</protein>
<dbReference type="AlphaFoldDB" id="A0A8B6XD50"/>
<dbReference type="InterPro" id="IPR003385">
    <property type="entry name" value="Glyco_hydro_77"/>
</dbReference>
<keyword evidence="7 10" id="KW-0119">Carbohydrate metabolism</keyword>